<sequence>MRKPVRWRSSGWCCRSRDRILSRRSPSACLCLGRRLPLRGWERSEFSHRDTTDSKFEVLKVSLEGKGRSLLLSERYERDEFLHIEKQ</sequence>
<comment type="caution">
    <text evidence="1">The sequence shown here is derived from an EMBL/GenBank/DDBJ whole genome shotgun (WGS) entry which is preliminary data.</text>
</comment>
<organism evidence="1 2">
    <name type="scientific">Iris pallida</name>
    <name type="common">Sweet iris</name>
    <dbReference type="NCBI Taxonomy" id="29817"/>
    <lineage>
        <taxon>Eukaryota</taxon>
        <taxon>Viridiplantae</taxon>
        <taxon>Streptophyta</taxon>
        <taxon>Embryophyta</taxon>
        <taxon>Tracheophyta</taxon>
        <taxon>Spermatophyta</taxon>
        <taxon>Magnoliopsida</taxon>
        <taxon>Liliopsida</taxon>
        <taxon>Asparagales</taxon>
        <taxon>Iridaceae</taxon>
        <taxon>Iridoideae</taxon>
        <taxon>Irideae</taxon>
        <taxon>Iris</taxon>
    </lineage>
</organism>
<dbReference type="EMBL" id="JANAVB010040019">
    <property type="protein sequence ID" value="KAJ6799031.1"/>
    <property type="molecule type" value="Genomic_DNA"/>
</dbReference>
<dbReference type="AlphaFoldDB" id="A0AAX6E4W6"/>
<gene>
    <name evidence="1" type="ORF">M6B38_208985</name>
</gene>
<name>A0AAX6E4W6_IRIPA</name>
<keyword evidence="2" id="KW-1185">Reference proteome</keyword>
<evidence type="ECO:0000313" key="2">
    <source>
        <dbReference type="Proteomes" id="UP001140949"/>
    </source>
</evidence>
<proteinExistence type="predicted"/>
<reference evidence="1" key="1">
    <citation type="journal article" date="2023" name="GigaByte">
        <title>Genome assembly of the bearded iris, Iris pallida Lam.</title>
        <authorList>
            <person name="Bruccoleri R.E."/>
            <person name="Oakeley E.J."/>
            <person name="Faust A.M.E."/>
            <person name="Altorfer M."/>
            <person name="Dessus-Babus S."/>
            <person name="Burckhardt D."/>
            <person name="Oertli M."/>
            <person name="Naumann U."/>
            <person name="Petersen F."/>
            <person name="Wong J."/>
        </authorList>
    </citation>
    <scope>NUCLEOTIDE SEQUENCE</scope>
    <source>
        <strain evidence="1">GSM-AAB239-AS_SAM_17_03QT</strain>
    </source>
</reference>
<dbReference type="Proteomes" id="UP001140949">
    <property type="component" value="Unassembled WGS sequence"/>
</dbReference>
<accession>A0AAX6E4W6</accession>
<protein>
    <submittedName>
        <fullName evidence="1">Protein trichome birefringence-like 14</fullName>
    </submittedName>
</protein>
<reference evidence="1" key="2">
    <citation type="submission" date="2023-04" db="EMBL/GenBank/DDBJ databases">
        <authorList>
            <person name="Bruccoleri R.E."/>
            <person name="Oakeley E.J."/>
            <person name="Faust A.-M."/>
            <person name="Dessus-Babus S."/>
            <person name="Altorfer M."/>
            <person name="Burckhardt D."/>
            <person name="Oertli M."/>
            <person name="Naumann U."/>
            <person name="Petersen F."/>
            <person name="Wong J."/>
        </authorList>
    </citation>
    <scope>NUCLEOTIDE SEQUENCE</scope>
    <source>
        <strain evidence="1">GSM-AAB239-AS_SAM_17_03QT</strain>
        <tissue evidence="1">Leaf</tissue>
    </source>
</reference>
<evidence type="ECO:0000313" key="1">
    <source>
        <dbReference type="EMBL" id="KAJ6799031.1"/>
    </source>
</evidence>